<dbReference type="EMBL" id="JAVIJP010000054">
    <property type="protein sequence ID" value="KAL3623989.1"/>
    <property type="molecule type" value="Genomic_DNA"/>
</dbReference>
<feature type="region of interest" description="Disordered" evidence="1">
    <location>
        <begin position="1"/>
        <end position="27"/>
    </location>
</feature>
<evidence type="ECO:0000313" key="3">
    <source>
        <dbReference type="Proteomes" id="UP001632038"/>
    </source>
</evidence>
<organism evidence="2 3">
    <name type="scientific">Castilleja foliolosa</name>
    <dbReference type="NCBI Taxonomy" id="1961234"/>
    <lineage>
        <taxon>Eukaryota</taxon>
        <taxon>Viridiplantae</taxon>
        <taxon>Streptophyta</taxon>
        <taxon>Embryophyta</taxon>
        <taxon>Tracheophyta</taxon>
        <taxon>Spermatophyta</taxon>
        <taxon>Magnoliopsida</taxon>
        <taxon>eudicotyledons</taxon>
        <taxon>Gunneridae</taxon>
        <taxon>Pentapetalae</taxon>
        <taxon>asterids</taxon>
        <taxon>lamiids</taxon>
        <taxon>Lamiales</taxon>
        <taxon>Orobanchaceae</taxon>
        <taxon>Pedicularideae</taxon>
        <taxon>Castillejinae</taxon>
        <taxon>Castilleja</taxon>
    </lineage>
</organism>
<dbReference type="AlphaFoldDB" id="A0ABD3C3E8"/>
<comment type="caution">
    <text evidence="2">The sequence shown here is derived from an EMBL/GenBank/DDBJ whole genome shotgun (WGS) entry which is preliminary data.</text>
</comment>
<proteinExistence type="predicted"/>
<evidence type="ECO:0000313" key="2">
    <source>
        <dbReference type="EMBL" id="KAL3623989.1"/>
    </source>
</evidence>
<feature type="compositionally biased region" description="Polar residues" evidence="1">
    <location>
        <begin position="303"/>
        <end position="314"/>
    </location>
</feature>
<feature type="region of interest" description="Disordered" evidence="1">
    <location>
        <begin position="303"/>
        <end position="326"/>
    </location>
</feature>
<feature type="compositionally biased region" description="Polar residues" evidence="1">
    <location>
        <begin position="492"/>
        <end position="517"/>
    </location>
</feature>
<evidence type="ECO:0008006" key="4">
    <source>
        <dbReference type="Google" id="ProtNLM"/>
    </source>
</evidence>
<protein>
    <recommendedName>
        <fullName evidence="4">Nuclear pore complex protein NUP1</fullName>
    </recommendedName>
</protein>
<dbReference type="PANTHER" id="PTHR33416:SF18">
    <property type="entry name" value="NUCLEOPORIN-LIKE PROTEIN"/>
    <property type="match status" value="1"/>
</dbReference>
<dbReference type="Proteomes" id="UP001632038">
    <property type="component" value="Unassembled WGS sequence"/>
</dbReference>
<sequence length="624" mass="67404">MNISDANFHKTDQSPMPRSSEEKGGIRYDNEFSRIEELIKGNTYSREEISYLMEILDSKVNNEWEKRNSSNDAGVDTQLISGMHGIQKPSSSEKQLDIRCNTIGTSRVKLDVPIGVSASPIDIARAYMAVRTSEESHDLYNTTYNCERAEPGNEFARKPLLPSPSPKPSLCWPGAMVHDRLGYMTPQTQRGTHRLHDFPRTPYSRTIVSKSKGKLQTELDLAFSITLPSGRTAEINSRGDTVDVYGSGGPITRVRNKFSSEVRPRGSIFGPPKDKPLKTVKPAFGAFLPSTEKTLELGETSGASTFLSGKNVSDSSDRGIPNPNLSSSQAVKKILEHLDRNKPTPKEKEDELKLATAWRKSSPEATDAAHDKKNSSMHVQELASQKNAEIACTNFPSGFNKSSSKSNFLVNFQDKATDAVNGNAKASSSVFTGPGTVSGANIMPCFGLKETPGSVAKSLNENAVAPINHKQPEKSSIFSHPHLSNGQDVKMVSSTTGSEFSKNNGNKPSLPSISINKPQFRASENGPGFTFPVSASSGVLSEPPTPSITPSPSASVVPRARPVIAPSIPSYTFGTKTSTPSLVFSFPSSSSTSTQDGSDPKFSFGSDKKARLSFSSFGKNATCY</sequence>
<keyword evidence="3" id="KW-1185">Reference proteome</keyword>
<reference evidence="3" key="1">
    <citation type="journal article" date="2024" name="IScience">
        <title>Strigolactones Initiate the Formation of Haustorium-like Structures in Castilleja.</title>
        <authorList>
            <person name="Buerger M."/>
            <person name="Peterson D."/>
            <person name="Chory J."/>
        </authorList>
    </citation>
    <scope>NUCLEOTIDE SEQUENCE [LARGE SCALE GENOMIC DNA]</scope>
</reference>
<feature type="region of interest" description="Disordered" evidence="1">
    <location>
        <begin position="586"/>
        <end position="607"/>
    </location>
</feature>
<dbReference type="PANTHER" id="PTHR33416">
    <property type="entry name" value="NUCLEAR PORE COMPLEX PROTEIN NUP1"/>
    <property type="match status" value="1"/>
</dbReference>
<gene>
    <name evidence="2" type="ORF">CASFOL_032805</name>
</gene>
<accession>A0ABD3C3E8</accession>
<name>A0ABD3C3E8_9LAMI</name>
<feature type="region of interest" description="Disordered" evidence="1">
    <location>
        <begin position="492"/>
        <end position="555"/>
    </location>
</feature>
<evidence type="ECO:0000256" key="1">
    <source>
        <dbReference type="SAM" id="MobiDB-lite"/>
    </source>
</evidence>